<reference evidence="2 4" key="1">
    <citation type="submission" date="2014-09" db="EMBL/GenBank/DDBJ databases">
        <authorList>
            <person name="McGinnis J.M."/>
            <person name="Wolfgang W.J."/>
        </authorList>
    </citation>
    <scope>NUCLEOTIDE SEQUENCE [LARGE SCALE GENOMIC DNA]</scope>
    <source>
        <strain evidence="2 4">JCM 14014</strain>
    </source>
</reference>
<dbReference type="Proteomes" id="UP000182312">
    <property type="component" value="Unassembled WGS sequence"/>
</dbReference>
<keyword evidence="2" id="KW-0548">Nucleotidyltransferase</keyword>
<feature type="transmembrane region" description="Helical" evidence="1">
    <location>
        <begin position="247"/>
        <end position="270"/>
    </location>
</feature>
<evidence type="ECO:0000256" key="1">
    <source>
        <dbReference type="SAM" id="Phobius"/>
    </source>
</evidence>
<sequence>MSRFYSPSAFVFYGLFAFLIVATLLARWLIARGKVRGDTARNLMDRIWAWWVMIGLLALIFTLGATAITVFFALCSFAALREFATVTHTRRADHGALALAFYVILPLQYLLVWLNLPIFAALLIPVYCFLLLPVVTVFRGEVAGFLTRVSETQWGLMVCVYCVSHIPAILSLQIPGYRYSSFTLVAWLVLVVQASDVLQYVWGKSIGRHLLAPRVSPSKTVEGLAGGMLSASLLGMALAPITPFAWWQAGLVALAVTAMGFLGGLIMSAIKRDRGVKDWGTLVQGHGGILDRLDSLVFSAPVFLHILAWGWL</sequence>
<dbReference type="EMBL" id="FOJO01000002">
    <property type="protein sequence ID" value="SFA41236.1"/>
    <property type="molecule type" value="Genomic_DNA"/>
</dbReference>
<dbReference type="Pfam" id="PF01148">
    <property type="entry name" value="CTP_transf_1"/>
    <property type="match status" value="1"/>
</dbReference>
<proteinExistence type="predicted"/>
<dbReference type="EMBL" id="JRKN01000001">
    <property type="protein sequence ID" value="KGJ06835.1"/>
    <property type="molecule type" value="Genomic_DNA"/>
</dbReference>
<dbReference type="GO" id="GO:0009273">
    <property type="term" value="P:peptidoglycan-based cell wall biogenesis"/>
    <property type="evidence" value="ECO:0007669"/>
    <property type="project" value="TreeGrafter"/>
</dbReference>
<evidence type="ECO:0000313" key="4">
    <source>
        <dbReference type="Proteomes" id="UP000029846"/>
    </source>
</evidence>
<feature type="transmembrane region" description="Helical" evidence="1">
    <location>
        <begin position="50"/>
        <end position="80"/>
    </location>
</feature>
<organism evidence="2 4">
    <name type="scientific">Paracoccus halophilus</name>
    <dbReference type="NCBI Taxonomy" id="376733"/>
    <lineage>
        <taxon>Bacteria</taxon>
        <taxon>Pseudomonadati</taxon>
        <taxon>Pseudomonadota</taxon>
        <taxon>Alphaproteobacteria</taxon>
        <taxon>Rhodobacterales</taxon>
        <taxon>Paracoccaceae</taxon>
        <taxon>Paracoccus</taxon>
    </lineage>
</organism>
<dbReference type="OrthoDB" id="9799199at2"/>
<keyword evidence="1" id="KW-0812">Transmembrane</keyword>
<feature type="transmembrane region" description="Helical" evidence="1">
    <location>
        <begin position="154"/>
        <end position="174"/>
    </location>
</feature>
<keyword evidence="1" id="KW-0472">Membrane</keyword>
<reference evidence="3 5" key="3">
    <citation type="submission" date="2016-10" db="EMBL/GenBank/DDBJ databases">
        <authorList>
            <person name="de Groot N.N."/>
        </authorList>
    </citation>
    <scope>NUCLEOTIDE SEQUENCE [LARGE SCALE GENOMIC DNA]</scope>
    <source>
        <strain evidence="3 5">CGMCC 1.6117</strain>
    </source>
</reference>
<feature type="transmembrane region" description="Helical" evidence="1">
    <location>
        <begin position="118"/>
        <end position="142"/>
    </location>
</feature>
<dbReference type="PANTHER" id="PTHR43535:SF1">
    <property type="entry name" value="PHOSPHATIDATE CYTIDYLYLTRANSFERASE"/>
    <property type="match status" value="1"/>
</dbReference>
<evidence type="ECO:0000313" key="5">
    <source>
        <dbReference type="Proteomes" id="UP000182312"/>
    </source>
</evidence>
<reference evidence="2 4" key="2">
    <citation type="submission" date="2014-10" db="EMBL/GenBank/DDBJ databases">
        <title>Paracoccus sanguinis sp. nov., isolated from clinical specimens of New York State patients.</title>
        <authorList>
            <person name="Mingle L.A."/>
            <person name="Cole J.A."/>
            <person name="Lapierre P."/>
            <person name="Musser K.A."/>
        </authorList>
    </citation>
    <scope>NUCLEOTIDE SEQUENCE [LARGE SCALE GENOMIC DNA]</scope>
    <source>
        <strain evidence="2 4">JCM 14014</strain>
    </source>
</reference>
<gene>
    <name evidence="2" type="ORF">IT41_01275</name>
    <name evidence="3" type="ORF">SAMN04487972_102105</name>
</gene>
<feature type="transmembrane region" description="Helical" evidence="1">
    <location>
        <begin position="92"/>
        <end position="112"/>
    </location>
</feature>
<dbReference type="eggNOG" id="COG4589">
    <property type="taxonomic scope" value="Bacteria"/>
</dbReference>
<dbReference type="GO" id="GO:0016779">
    <property type="term" value="F:nucleotidyltransferase activity"/>
    <property type="evidence" value="ECO:0007669"/>
    <property type="project" value="UniProtKB-KW"/>
</dbReference>
<evidence type="ECO:0000313" key="3">
    <source>
        <dbReference type="EMBL" id="SFA41236.1"/>
    </source>
</evidence>
<evidence type="ECO:0000313" key="2">
    <source>
        <dbReference type="EMBL" id="KGJ06835.1"/>
    </source>
</evidence>
<accession>A0A099F802</accession>
<keyword evidence="2" id="KW-0808">Transferase</keyword>
<dbReference type="PANTHER" id="PTHR43535">
    <property type="entry name" value="PHOSPHATIDATE CYTIDYLYLTRANSFERASE"/>
    <property type="match status" value="1"/>
</dbReference>
<protein>
    <submittedName>
        <fullName evidence="2">Phosphatidate cytidylyltransferase</fullName>
    </submittedName>
</protein>
<feature type="transmembrane region" description="Helical" evidence="1">
    <location>
        <begin position="180"/>
        <end position="202"/>
    </location>
</feature>
<dbReference type="AlphaFoldDB" id="A0A099F802"/>
<keyword evidence="1" id="KW-1133">Transmembrane helix</keyword>
<dbReference type="Proteomes" id="UP000029846">
    <property type="component" value="Unassembled WGS sequence"/>
</dbReference>
<feature type="transmembrane region" description="Helical" evidence="1">
    <location>
        <begin position="12"/>
        <end position="30"/>
    </location>
</feature>
<dbReference type="GO" id="GO:0005886">
    <property type="term" value="C:plasma membrane"/>
    <property type="evidence" value="ECO:0007669"/>
    <property type="project" value="TreeGrafter"/>
</dbReference>
<name>A0A099F802_9RHOB</name>
<dbReference type="STRING" id="376733.SAMN04487972_102105"/>
<keyword evidence="4" id="KW-1185">Reference proteome</keyword>
<dbReference type="RefSeq" id="WP_036738051.1">
    <property type="nucleotide sequence ID" value="NZ_FOJO01000002.1"/>
</dbReference>